<evidence type="ECO:0000256" key="1">
    <source>
        <dbReference type="ARBA" id="ARBA00022630"/>
    </source>
</evidence>
<keyword evidence="3" id="KW-0560">Oxidoreductase</keyword>
<evidence type="ECO:0000256" key="3">
    <source>
        <dbReference type="ARBA" id="ARBA00023002"/>
    </source>
</evidence>
<dbReference type="InterPro" id="IPR019952">
    <property type="entry name" value="F420_OxRdatse_Rv1855c_pred"/>
</dbReference>
<dbReference type="Pfam" id="PF00296">
    <property type="entry name" value="Bac_luciferase"/>
    <property type="match status" value="1"/>
</dbReference>
<keyword evidence="2" id="KW-0288">FMN</keyword>
<proteinExistence type="predicted"/>
<evidence type="ECO:0000256" key="4">
    <source>
        <dbReference type="ARBA" id="ARBA00023033"/>
    </source>
</evidence>
<organism evidence="6 7">
    <name type="scientific">Segniliparus rotundus (strain ATCC BAA-972 / CDC 1076 / CIP 108378 / DSM 44985 / JCM 13578)</name>
    <dbReference type="NCBI Taxonomy" id="640132"/>
    <lineage>
        <taxon>Bacteria</taxon>
        <taxon>Bacillati</taxon>
        <taxon>Actinomycetota</taxon>
        <taxon>Actinomycetes</taxon>
        <taxon>Mycobacteriales</taxon>
        <taxon>Segniliparaceae</taxon>
        <taxon>Segniliparus</taxon>
    </lineage>
</organism>
<keyword evidence="1" id="KW-0285">Flavoprotein</keyword>
<sequence>MTVKLGYQIPSFTYPGTVNDIFPQVVAQAKEAEAAGFDTVFVMDHFYQLPMIGDAHEPMLEAYTLLGALASSTSTIQLSTLVTGNTYRNPALLAKIATTLDVVSGGRAVLAIGAGWHELEHVAFGYEFGTFTDRFERLAEALEIIIAMLRGERPSFDGTWYRAKEAINEPRIRDDMPLLIGGSGERKTFALAARHFDHLNIVGVDPEDLPRKLSVLRQRLDEAGRDPATLETSYLARVIVHEDGDRARQLQQEHLERQSKAFRVPRSGRMHGEFVGTPDEVAAQIKEQILDVGVDGVIINMFANGHEPGIVELAGKALAPLIA</sequence>
<dbReference type="eggNOG" id="COG2141">
    <property type="taxonomic scope" value="Bacteria"/>
</dbReference>
<dbReference type="InterPro" id="IPR050172">
    <property type="entry name" value="SsuD_RutA_monooxygenase"/>
</dbReference>
<gene>
    <name evidence="6" type="ordered locus">Srot_2178</name>
</gene>
<evidence type="ECO:0000256" key="2">
    <source>
        <dbReference type="ARBA" id="ARBA00022643"/>
    </source>
</evidence>
<accession>D6Z9W0</accession>
<dbReference type="HOGENOM" id="CLU_027853_6_2_11"/>
<keyword evidence="7" id="KW-1185">Reference proteome</keyword>
<dbReference type="InterPro" id="IPR011251">
    <property type="entry name" value="Luciferase-like_dom"/>
</dbReference>
<evidence type="ECO:0000313" key="7">
    <source>
        <dbReference type="Proteomes" id="UP000002247"/>
    </source>
</evidence>
<dbReference type="GO" id="GO:0046306">
    <property type="term" value="P:alkanesulfonate catabolic process"/>
    <property type="evidence" value="ECO:0007669"/>
    <property type="project" value="TreeGrafter"/>
</dbReference>
<dbReference type="PANTHER" id="PTHR42847:SF8">
    <property type="entry name" value="CONSERVED PROTEIN"/>
    <property type="match status" value="1"/>
</dbReference>
<dbReference type="KEGG" id="srt:Srot_2178"/>
<keyword evidence="4" id="KW-0503">Monooxygenase</keyword>
<dbReference type="InterPro" id="IPR036661">
    <property type="entry name" value="Luciferase-like_sf"/>
</dbReference>
<dbReference type="STRING" id="640132.Srot_2178"/>
<dbReference type="PANTHER" id="PTHR42847">
    <property type="entry name" value="ALKANESULFONATE MONOOXYGENASE"/>
    <property type="match status" value="1"/>
</dbReference>
<reference evidence="6 7" key="1">
    <citation type="journal article" date="2010" name="Stand. Genomic Sci.">
        <title>Complete genome sequence of Segniliparus rotundus type strain (CDC 1076).</title>
        <authorList>
            <person name="Sikorski J."/>
            <person name="Lapidus A."/>
            <person name="Copeland A."/>
            <person name="Misra M."/>
            <person name="Glavina Del Rio T."/>
            <person name="Nolan M."/>
            <person name="Lucas S."/>
            <person name="Chen F."/>
            <person name="Tice H."/>
            <person name="Cheng J.F."/>
            <person name="Jando M."/>
            <person name="Schneider S."/>
            <person name="Bruce D."/>
            <person name="Goodwin L."/>
            <person name="Pitluck S."/>
            <person name="Liolios K."/>
            <person name="Mikhailova N."/>
            <person name="Pati A."/>
            <person name="Ivanova N."/>
            <person name="Mavromatis K."/>
            <person name="Chen A."/>
            <person name="Palaniappan K."/>
            <person name="Chertkov O."/>
            <person name="Land M."/>
            <person name="Hauser L."/>
            <person name="Chang Y.J."/>
            <person name="Jeffries C.D."/>
            <person name="Brettin T."/>
            <person name="Detter J.C."/>
            <person name="Han C."/>
            <person name="Rohde M."/>
            <person name="Goker M."/>
            <person name="Bristow J."/>
            <person name="Eisen J.A."/>
            <person name="Markowitz V."/>
            <person name="Hugenholtz P."/>
            <person name="Kyrpides N.C."/>
            <person name="Klenk H.P."/>
        </authorList>
    </citation>
    <scope>NUCLEOTIDE SEQUENCE [LARGE SCALE GENOMIC DNA]</scope>
    <source>
        <strain evidence="7">ATCC BAA-972 / CDC 1076 / CIP 108378 / DSM 44985 / JCM 13578</strain>
    </source>
</reference>
<dbReference type="AlphaFoldDB" id="D6Z9W0"/>
<dbReference type="SUPFAM" id="SSF51679">
    <property type="entry name" value="Bacterial luciferase-like"/>
    <property type="match status" value="1"/>
</dbReference>
<dbReference type="OrthoDB" id="4029802at2"/>
<dbReference type="NCBIfam" id="TIGR03560">
    <property type="entry name" value="F420_Rv1855c"/>
    <property type="match status" value="1"/>
</dbReference>
<dbReference type="RefSeq" id="WP_013139080.1">
    <property type="nucleotide sequence ID" value="NC_014168.1"/>
</dbReference>
<dbReference type="Proteomes" id="UP000002247">
    <property type="component" value="Chromosome"/>
</dbReference>
<protein>
    <submittedName>
        <fullName evidence="6">Putative F420-dependent oxidoreductase</fullName>
    </submittedName>
</protein>
<dbReference type="EMBL" id="CP001958">
    <property type="protein sequence ID" value="ADG98630.1"/>
    <property type="molecule type" value="Genomic_DNA"/>
</dbReference>
<evidence type="ECO:0000259" key="5">
    <source>
        <dbReference type="Pfam" id="PF00296"/>
    </source>
</evidence>
<name>D6Z9W0_SEGRD</name>
<evidence type="ECO:0000313" key="6">
    <source>
        <dbReference type="EMBL" id="ADG98630.1"/>
    </source>
</evidence>
<dbReference type="Gene3D" id="3.20.20.30">
    <property type="entry name" value="Luciferase-like domain"/>
    <property type="match status" value="1"/>
</dbReference>
<dbReference type="GO" id="GO:0008726">
    <property type="term" value="F:alkanesulfonate monooxygenase activity"/>
    <property type="evidence" value="ECO:0007669"/>
    <property type="project" value="TreeGrafter"/>
</dbReference>
<feature type="domain" description="Luciferase-like" evidence="5">
    <location>
        <begin position="22"/>
        <end position="287"/>
    </location>
</feature>